<evidence type="ECO:0000313" key="2">
    <source>
        <dbReference type="Proteomes" id="UP000043699"/>
    </source>
</evidence>
<evidence type="ECO:0000313" key="1">
    <source>
        <dbReference type="EMBL" id="CEG21326.1"/>
    </source>
</evidence>
<dbReference type="EMBL" id="CCXS01000001">
    <property type="protein sequence ID" value="CEG21326.1"/>
    <property type="molecule type" value="Genomic_DNA"/>
</dbReference>
<dbReference type="PANTHER" id="PTHR39166:SF1">
    <property type="entry name" value="BLL1166 PROTEIN"/>
    <property type="match status" value="1"/>
</dbReference>
<dbReference type="Proteomes" id="UP000043699">
    <property type="component" value="Unassembled WGS sequence"/>
</dbReference>
<dbReference type="AlphaFoldDB" id="A0A098EJ48"/>
<accession>A0A098EJ48</accession>
<dbReference type="Pfam" id="PF06042">
    <property type="entry name" value="NTP_transf_6"/>
    <property type="match status" value="1"/>
</dbReference>
<dbReference type="STRING" id="1499687.BN1080_00233"/>
<evidence type="ECO:0008006" key="3">
    <source>
        <dbReference type="Google" id="ProtNLM"/>
    </source>
</evidence>
<reference evidence="1 2" key="1">
    <citation type="submission" date="2014-09" db="EMBL/GenBank/DDBJ databases">
        <authorList>
            <person name="Urmite Genomes Urmite Genomes"/>
        </authorList>
    </citation>
    <scope>NUCLEOTIDE SEQUENCE [LARGE SCALE GENOMIC DNA]</scope>
    <source>
        <strain evidence="1 2">ES2</strain>
    </source>
</reference>
<organism evidence="1 2">
    <name type="scientific">Planococcus massiliensis</name>
    <dbReference type="NCBI Taxonomy" id="1499687"/>
    <lineage>
        <taxon>Bacteria</taxon>
        <taxon>Bacillati</taxon>
        <taxon>Bacillota</taxon>
        <taxon>Bacilli</taxon>
        <taxon>Bacillales</taxon>
        <taxon>Caryophanaceae</taxon>
        <taxon>Planococcus</taxon>
    </lineage>
</organism>
<dbReference type="OrthoDB" id="1901124at2"/>
<protein>
    <recommendedName>
        <fullName evidence="3">Nucleotidyltransferase family protein</fullName>
    </recommendedName>
</protein>
<dbReference type="InterPro" id="IPR009267">
    <property type="entry name" value="NTP_transf_6"/>
</dbReference>
<gene>
    <name evidence="1" type="ORF">BN1080_00233</name>
</gene>
<proteinExistence type="predicted"/>
<name>A0A098EJ48_9BACL</name>
<sequence length="191" mass="21989">MKNEQDILQAIEADAWMMAVLEAAKRLDLPDWWICAGFVRTKLWDALHGFNERTPLGDIDVVYFNPEAVDEAEEKRYEEKLHQLMPDLPWSVKNEARMQRINDLPPYASSIDAISKFPETATALAVKLDERGQLILAAPCGISDALNLIVRPTPHFIENKELGTVYENRLKTKNWLLKWPRLTIYQVNQNS</sequence>
<dbReference type="RefSeq" id="WP_052649749.1">
    <property type="nucleotide sequence ID" value="NZ_CCXS01000001.1"/>
</dbReference>
<keyword evidence="2" id="KW-1185">Reference proteome</keyword>
<dbReference type="PANTHER" id="PTHR39166">
    <property type="entry name" value="BLL1166 PROTEIN"/>
    <property type="match status" value="1"/>
</dbReference>